<keyword evidence="6" id="KW-0479">Metal-binding</keyword>
<organism evidence="15 16">
    <name type="scientific">Protea cynaroides</name>
    <dbReference type="NCBI Taxonomy" id="273540"/>
    <lineage>
        <taxon>Eukaryota</taxon>
        <taxon>Viridiplantae</taxon>
        <taxon>Streptophyta</taxon>
        <taxon>Embryophyta</taxon>
        <taxon>Tracheophyta</taxon>
        <taxon>Spermatophyta</taxon>
        <taxon>Magnoliopsida</taxon>
        <taxon>Proteales</taxon>
        <taxon>Proteaceae</taxon>
        <taxon>Protea</taxon>
    </lineage>
</organism>
<evidence type="ECO:0000256" key="5">
    <source>
        <dbReference type="ARBA" id="ARBA00022707"/>
    </source>
</evidence>
<feature type="compositionally biased region" description="Low complexity" evidence="13">
    <location>
        <begin position="1"/>
        <end position="33"/>
    </location>
</feature>
<dbReference type="InterPro" id="IPR045194">
    <property type="entry name" value="MGRN1/RNF157-like"/>
</dbReference>
<dbReference type="GO" id="GO:0008270">
    <property type="term" value="F:zinc ion binding"/>
    <property type="evidence" value="ECO:0007669"/>
    <property type="project" value="UniProtKB-KW"/>
</dbReference>
<feature type="region of interest" description="Disordered" evidence="13">
    <location>
        <begin position="1"/>
        <end position="57"/>
    </location>
</feature>
<evidence type="ECO:0000313" key="16">
    <source>
        <dbReference type="Proteomes" id="UP001141806"/>
    </source>
</evidence>
<evidence type="ECO:0000256" key="10">
    <source>
        <dbReference type="ARBA" id="ARBA00023288"/>
    </source>
</evidence>
<evidence type="ECO:0000256" key="6">
    <source>
        <dbReference type="ARBA" id="ARBA00022723"/>
    </source>
</evidence>
<evidence type="ECO:0000259" key="14">
    <source>
        <dbReference type="PROSITE" id="PS50089"/>
    </source>
</evidence>
<feature type="compositionally biased region" description="Pro residues" evidence="13">
    <location>
        <begin position="34"/>
        <end position="57"/>
    </location>
</feature>
<dbReference type="Pfam" id="PF26192">
    <property type="entry name" value="RNF157-like_N"/>
    <property type="match status" value="1"/>
</dbReference>
<evidence type="ECO:0000313" key="15">
    <source>
        <dbReference type="EMBL" id="KAJ4969139.1"/>
    </source>
</evidence>
<comment type="pathway">
    <text evidence="2">Protein modification; protein ubiquitination.</text>
</comment>
<dbReference type="EMBL" id="JAMYWD010000006">
    <property type="protein sequence ID" value="KAJ4969139.1"/>
    <property type="molecule type" value="Genomic_DNA"/>
</dbReference>
<evidence type="ECO:0000256" key="4">
    <source>
        <dbReference type="ARBA" id="ARBA00022679"/>
    </source>
</evidence>
<feature type="domain" description="RING-type" evidence="14">
    <location>
        <begin position="332"/>
        <end position="371"/>
    </location>
</feature>
<proteinExistence type="inferred from homology"/>
<keyword evidence="5" id="KW-0519">Myristate</keyword>
<dbReference type="CDD" id="cd16789">
    <property type="entry name" value="mRING-HC-C3HC5_MGRN1-like"/>
    <property type="match status" value="1"/>
</dbReference>
<comment type="catalytic activity">
    <reaction evidence="1">
        <text>S-ubiquitinyl-[E2 ubiquitin-conjugating enzyme]-L-cysteine + [acceptor protein]-L-lysine = [E2 ubiquitin-conjugating enzyme]-L-cysteine + N(6)-ubiquitinyl-[acceptor protein]-L-lysine.</text>
        <dbReference type="EC" id="2.3.2.27"/>
    </reaction>
</comment>
<evidence type="ECO:0000256" key="8">
    <source>
        <dbReference type="ARBA" id="ARBA00022786"/>
    </source>
</evidence>
<dbReference type="InterPro" id="IPR058981">
    <property type="entry name" value="MGRN1/RNF157-like_N"/>
</dbReference>
<dbReference type="PROSITE" id="PS50089">
    <property type="entry name" value="ZF_RING_2"/>
    <property type="match status" value="1"/>
</dbReference>
<dbReference type="InterPro" id="IPR001841">
    <property type="entry name" value="Znf_RING"/>
</dbReference>
<name>A0A9Q0KEU1_9MAGN</name>
<keyword evidence="8" id="KW-0833">Ubl conjugation pathway</keyword>
<evidence type="ECO:0000256" key="7">
    <source>
        <dbReference type="ARBA" id="ARBA00022771"/>
    </source>
</evidence>
<dbReference type="Gene3D" id="3.30.40.10">
    <property type="entry name" value="Zinc/RING finger domain, C3HC4 (zinc finger)"/>
    <property type="match status" value="1"/>
</dbReference>
<dbReference type="PANTHER" id="PTHR22996">
    <property type="entry name" value="MAHOGUNIN"/>
    <property type="match status" value="1"/>
</dbReference>
<dbReference type="FunFam" id="3.30.40.10:FF:000115">
    <property type="entry name" value="probable E3 ubiquitin-protein ligase LOG2"/>
    <property type="match status" value="1"/>
</dbReference>
<keyword evidence="7 12" id="KW-0863">Zinc-finger</keyword>
<protein>
    <recommendedName>
        <fullName evidence="3">RING-type E3 ubiquitin transferase</fullName>
        <ecNumber evidence="3">2.3.2.27</ecNumber>
    </recommendedName>
</protein>
<reference evidence="15" key="1">
    <citation type="journal article" date="2023" name="Plant J.">
        <title>The genome of the king protea, Protea cynaroides.</title>
        <authorList>
            <person name="Chang J."/>
            <person name="Duong T.A."/>
            <person name="Schoeman C."/>
            <person name="Ma X."/>
            <person name="Roodt D."/>
            <person name="Barker N."/>
            <person name="Li Z."/>
            <person name="Van de Peer Y."/>
            <person name="Mizrachi E."/>
        </authorList>
    </citation>
    <scope>NUCLEOTIDE SEQUENCE</scope>
    <source>
        <tissue evidence="15">Young leaves</tissue>
    </source>
</reference>
<dbReference type="PANTHER" id="PTHR22996:SF4">
    <property type="entry name" value="E3 UBIQUITIN-PROTEIN LIGASE LUL4-RELATED"/>
    <property type="match status" value="1"/>
</dbReference>
<evidence type="ECO:0000256" key="9">
    <source>
        <dbReference type="ARBA" id="ARBA00022833"/>
    </source>
</evidence>
<dbReference type="InterPro" id="IPR013083">
    <property type="entry name" value="Znf_RING/FYVE/PHD"/>
</dbReference>
<sequence>MGILFSSRRNNNLLHHHNPSLSQPIYSSPSELSAPPPSASYPPPPLQQAPPPPPPPPANYFCAGNAPYYPPPPPPPHSSYYQYAGGYNAYGYAGPMMGQGSSNYPPYYANHGYDGPFMRTPGFLPQPPQTPAPYVDHQNAKKVKNDINVRKDTIKLEVDETSLDCHLVSFTFDAEVDGSITIFYFAKEGAECSFSPLYPEAYMPVRIPFQKGSGQKFHQSPGTGIDLGFFELDDLSKPSPGEDVFPLVILAEACLPPQPVDNQLGQSPLPTTSSHAQITQAILEKNNGGSFQVRVVKQILWIDRVRYELREIYGIGDPVEAGIDDNDQGKECVICMTEPTDTAVLPCRHMCLCRECANALRHQSNKCPICRQAIEELLEIKVNDGGERSVS</sequence>
<evidence type="ECO:0000256" key="3">
    <source>
        <dbReference type="ARBA" id="ARBA00012483"/>
    </source>
</evidence>
<dbReference type="InterPro" id="IPR045195">
    <property type="entry name" value="LOG2-like_mRING_C3HC5"/>
</dbReference>
<dbReference type="GO" id="GO:0061630">
    <property type="term" value="F:ubiquitin protein ligase activity"/>
    <property type="evidence" value="ECO:0007669"/>
    <property type="project" value="UniProtKB-EC"/>
</dbReference>
<dbReference type="Pfam" id="PF13920">
    <property type="entry name" value="zf-C3HC4_3"/>
    <property type="match status" value="1"/>
</dbReference>
<keyword evidence="10" id="KW-0449">Lipoprotein</keyword>
<dbReference type="OrthoDB" id="1711136at2759"/>
<dbReference type="SUPFAM" id="SSF57850">
    <property type="entry name" value="RING/U-box"/>
    <property type="match status" value="1"/>
</dbReference>
<keyword evidence="4" id="KW-0808">Transferase</keyword>
<dbReference type="EC" id="2.3.2.27" evidence="3"/>
<evidence type="ECO:0000256" key="1">
    <source>
        <dbReference type="ARBA" id="ARBA00000900"/>
    </source>
</evidence>
<keyword evidence="9" id="KW-0862">Zinc</keyword>
<evidence type="ECO:0000256" key="13">
    <source>
        <dbReference type="SAM" id="MobiDB-lite"/>
    </source>
</evidence>
<comment type="caution">
    <text evidence="15">The sequence shown here is derived from an EMBL/GenBank/DDBJ whole genome shotgun (WGS) entry which is preliminary data.</text>
</comment>
<dbReference type="AlphaFoldDB" id="A0A9Q0KEU1"/>
<comment type="similarity">
    <text evidence="11">Belongs to the RING-type zinc finger family. LOG2 subfamily.</text>
</comment>
<dbReference type="SMART" id="SM00184">
    <property type="entry name" value="RING"/>
    <property type="match status" value="1"/>
</dbReference>
<accession>A0A9Q0KEU1</accession>
<dbReference type="GO" id="GO:0016567">
    <property type="term" value="P:protein ubiquitination"/>
    <property type="evidence" value="ECO:0007669"/>
    <property type="project" value="TreeGrafter"/>
</dbReference>
<evidence type="ECO:0000256" key="11">
    <source>
        <dbReference type="ARBA" id="ARBA00025721"/>
    </source>
</evidence>
<dbReference type="Proteomes" id="UP001141806">
    <property type="component" value="Unassembled WGS sequence"/>
</dbReference>
<gene>
    <name evidence="15" type="ORF">NE237_015840</name>
</gene>
<evidence type="ECO:0000256" key="12">
    <source>
        <dbReference type="PROSITE-ProRule" id="PRU00175"/>
    </source>
</evidence>
<evidence type="ECO:0000256" key="2">
    <source>
        <dbReference type="ARBA" id="ARBA00004906"/>
    </source>
</evidence>
<keyword evidence="16" id="KW-1185">Reference proteome</keyword>